<sequence length="429" mass="45193">MLAWLGLITILLLLFLVMAKRMAAVVALILVPILTALLAGFTSEIIDFITEGLKSIAPTGVMFIFAILFFGILTDAGTFKPLIKQLLRFAGNDPARVTVATAVLAMLVHLDGSGAVTFLVTIPALLPLYDALNMKRTTLATVTALAAGTMNILPWGGPTIRAASALEVPVTELFNPLLVPVLLGLLSVLVMAFLLGKKERSSASTAAPEKPWEASVGQVNDLERPKLFYLNIALILLAVGLLISGVAPPHVIFLVAFAVAITINYPNPKEQGERINAHAKAALLMASILFAAGCFTGILKGSGMIDAMAESAVALIPQSVGSHLAVITGLIAMPASLLFDPDSFYFGILPLLSSTATHFGVEAVEVGRAAILGQMTTGFPVSPLTGSTYLLIGLTGVDLGEHQRKTIPLAFLITLIMLFFSLLVGAISW</sequence>
<dbReference type="EMBL" id="JACSIT010000050">
    <property type="protein sequence ID" value="MBC6993037.1"/>
    <property type="molecule type" value="Genomic_DNA"/>
</dbReference>
<evidence type="ECO:0000256" key="6">
    <source>
        <dbReference type="SAM" id="Phobius"/>
    </source>
</evidence>
<evidence type="ECO:0000313" key="9">
    <source>
        <dbReference type="Proteomes" id="UP000650081"/>
    </source>
</evidence>
<feature type="domain" description="Citrate transporter-like" evidence="7">
    <location>
        <begin position="14"/>
        <end position="372"/>
    </location>
</feature>
<keyword evidence="4 6" id="KW-1133">Transmembrane helix</keyword>
<dbReference type="InterPro" id="IPR004680">
    <property type="entry name" value="Cit_transptr-like_dom"/>
</dbReference>
<comment type="caution">
    <text evidence="8">The sequence shown here is derived from an EMBL/GenBank/DDBJ whole genome shotgun (WGS) entry which is preliminary data.</text>
</comment>
<feature type="transmembrane region" description="Helical" evidence="6">
    <location>
        <begin position="177"/>
        <end position="195"/>
    </location>
</feature>
<evidence type="ECO:0000256" key="5">
    <source>
        <dbReference type="ARBA" id="ARBA00023136"/>
    </source>
</evidence>
<feature type="transmembrane region" description="Helical" evidence="6">
    <location>
        <begin position="311"/>
        <end position="332"/>
    </location>
</feature>
<evidence type="ECO:0000313" key="8">
    <source>
        <dbReference type="EMBL" id="MBC6993037.1"/>
    </source>
</evidence>
<feature type="transmembrane region" description="Helical" evidence="6">
    <location>
        <begin position="381"/>
        <end position="400"/>
    </location>
</feature>
<dbReference type="GO" id="GO:0005886">
    <property type="term" value="C:plasma membrane"/>
    <property type="evidence" value="ECO:0007669"/>
    <property type="project" value="TreeGrafter"/>
</dbReference>
<feature type="transmembrane region" description="Helical" evidence="6">
    <location>
        <begin position="344"/>
        <end position="361"/>
    </location>
</feature>
<feature type="transmembrane region" description="Helical" evidence="6">
    <location>
        <begin position="279"/>
        <end position="299"/>
    </location>
</feature>
<accession>A0A923PM41</accession>
<dbReference type="NCBIfam" id="TIGR00784">
    <property type="entry name" value="citMHS"/>
    <property type="match status" value="1"/>
</dbReference>
<dbReference type="PANTHER" id="PTHR30354">
    <property type="entry name" value="GNT FAMILY GLUCONATE TRANSPORTER"/>
    <property type="match status" value="1"/>
</dbReference>
<reference evidence="8" key="1">
    <citation type="submission" date="2020-08" db="EMBL/GenBank/DDBJ databases">
        <title>Lewinella bacteria from marine environments.</title>
        <authorList>
            <person name="Zhong Y."/>
        </authorList>
    </citation>
    <scope>NUCLEOTIDE SEQUENCE</scope>
    <source>
        <strain evidence="8">KCTC 42187</strain>
    </source>
</reference>
<gene>
    <name evidence="8" type="ORF">H9S92_02595</name>
</gene>
<proteinExistence type="predicted"/>
<comment type="subcellular location">
    <subcellularLocation>
        <location evidence="1">Membrane</location>
        <topology evidence="1">Multi-pass membrane protein</topology>
    </subcellularLocation>
</comment>
<feature type="transmembrane region" description="Helical" evidence="6">
    <location>
        <begin position="29"/>
        <end position="49"/>
    </location>
</feature>
<keyword evidence="2" id="KW-0813">Transport</keyword>
<evidence type="ECO:0000256" key="2">
    <source>
        <dbReference type="ARBA" id="ARBA00022448"/>
    </source>
</evidence>
<feature type="transmembrane region" description="Helical" evidence="6">
    <location>
        <begin position="250"/>
        <end position="267"/>
    </location>
</feature>
<dbReference type="PANTHER" id="PTHR30354:SF26">
    <property type="entry name" value="TRANSPORTER, PUTATIVE-RELATED"/>
    <property type="match status" value="1"/>
</dbReference>
<feature type="transmembrane region" description="Helical" evidence="6">
    <location>
        <begin position="407"/>
        <end position="427"/>
    </location>
</feature>
<feature type="transmembrane region" description="Helical" evidence="6">
    <location>
        <begin position="138"/>
        <end position="157"/>
    </location>
</feature>
<evidence type="ECO:0000256" key="3">
    <source>
        <dbReference type="ARBA" id="ARBA00022692"/>
    </source>
</evidence>
<evidence type="ECO:0000259" key="7">
    <source>
        <dbReference type="Pfam" id="PF03600"/>
    </source>
</evidence>
<keyword evidence="9" id="KW-1185">Reference proteome</keyword>
<name>A0A923PM41_9BACT</name>
<dbReference type="AlphaFoldDB" id="A0A923PM41"/>
<feature type="transmembrane region" description="Helical" evidence="6">
    <location>
        <begin position="227"/>
        <end position="244"/>
    </location>
</feature>
<feature type="transmembrane region" description="Helical" evidence="6">
    <location>
        <begin position="99"/>
        <end position="126"/>
    </location>
</feature>
<feature type="transmembrane region" description="Helical" evidence="6">
    <location>
        <begin position="61"/>
        <end position="79"/>
    </location>
</feature>
<evidence type="ECO:0000256" key="1">
    <source>
        <dbReference type="ARBA" id="ARBA00004141"/>
    </source>
</evidence>
<dbReference type="GO" id="GO:0015137">
    <property type="term" value="F:citrate transmembrane transporter activity"/>
    <property type="evidence" value="ECO:0007669"/>
    <property type="project" value="InterPro"/>
</dbReference>
<keyword evidence="3 6" id="KW-0812">Transmembrane</keyword>
<dbReference type="Proteomes" id="UP000650081">
    <property type="component" value="Unassembled WGS sequence"/>
</dbReference>
<dbReference type="InterPro" id="IPR014738">
    <property type="entry name" value="Citrate_transporter"/>
</dbReference>
<dbReference type="Pfam" id="PF03600">
    <property type="entry name" value="CitMHS"/>
    <property type="match status" value="1"/>
</dbReference>
<evidence type="ECO:0000256" key="4">
    <source>
        <dbReference type="ARBA" id="ARBA00022989"/>
    </source>
</evidence>
<dbReference type="RefSeq" id="WP_187465162.1">
    <property type="nucleotide sequence ID" value="NZ_JACSIT010000050.1"/>
</dbReference>
<dbReference type="GO" id="GO:0015128">
    <property type="term" value="F:gluconate transmembrane transporter activity"/>
    <property type="evidence" value="ECO:0007669"/>
    <property type="project" value="InterPro"/>
</dbReference>
<organism evidence="8 9">
    <name type="scientific">Neolewinella lacunae</name>
    <dbReference type="NCBI Taxonomy" id="1517758"/>
    <lineage>
        <taxon>Bacteria</taxon>
        <taxon>Pseudomonadati</taxon>
        <taxon>Bacteroidota</taxon>
        <taxon>Saprospiria</taxon>
        <taxon>Saprospirales</taxon>
        <taxon>Lewinellaceae</taxon>
        <taxon>Neolewinella</taxon>
    </lineage>
</organism>
<protein>
    <submittedName>
        <fullName evidence="8">Citrate transporter</fullName>
    </submittedName>
</protein>
<dbReference type="InterPro" id="IPR003474">
    <property type="entry name" value="Glcn_transporter"/>
</dbReference>
<keyword evidence="5 6" id="KW-0472">Membrane</keyword>